<reference evidence="2" key="1">
    <citation type="submission" date="2012-09" db="EMBL/GenBank/DDBJ databases">
        <authorList>
            <person name="Martin A.A."/>
        </authorList>
    </citation>
    <scope>NUCLEOTIDE SEQUENCE</scope>
</reference>
<proteinExistence type="predicted"/>
<evidence type="ECO:0000259" key="1">
    <source>
        <dbReference type="PROSITE" id="PS50191"/>
    </source>
</evidence>
<keyword evidence="2" id="KW-1185">Reference proteome</keyword>
<dbReference type="InterPro" id="IPR036865">
    <property type="entry name" value="CRAL-TRIO_dom_sf"/>
</dbReference>
<dbReference type="WBParaSite" id="ACAC_0001310101-mRNA-1">
    <property type="protein sequence ID" value="ACAC_0001310101-mRNA-1"/>
    <property type="gene ID" value="ACAC_0001310101"/>
</dbReference>
<dbReference type="CDD" id="cd00170">
    <property type="entry name" value="SEC14"/>
    <property type="match status" value="1"/>
</dbReference>
<organism evidence="2 3">
    <name type="scientific">Angiostrongylus cantonensis</name>
    <name type="common">Rat lungworm</name>
    <dbReference type="NCBI Taxonomy" id="6313"/>
    <lineage>
        <taxon>Eukaryota</taxon>
        <taxon>Metazoa</taxon>
        <taxon>Ecdysozoa</taxon>
        <taxon>Nematoda</taxon>
        <taxon>Chromadorea</taxon>
        <taxon>Rhabditida</taxon>
        <taxon>Rhabditina</taxon>
        <taxon>Rhabditomorpha</taxon>
        <taxon>Strongyloidea</taxon>
        <taxon>Metastrongylidae</taxon>
        <taxon>Angiostrongylus</taxon>
    </lineage>
</organism>
<evidence type="ECO:0000313" key="2">
    <source>
        <dbReference type="Proteomes" id="UP000035642"/>
    </source>
</evidence>
<reference evidence="3" key="2">
    <citation type="submission" date="2016-04" db="UniProtKB">
        <authorList>
            <consortium name="WormBaseParasite"/>
        </authorList>
    </citation>
    <scope>IDENTIFICATION</scope>
</reference>
<sequence>LYRILSKRGPVQFIVIFDLATVNITDYVNPMSGYMKLWQIRSEMWQDWYPDVVQRIYLVNPPRLVSLLWKIARLFLTEQNLRKMEIVGEKEMTRHVNKNYVPKEFGGEFVNKDLPGDESGVSIRRKITSTDHYQAYQHYEVHGVQRPKPAKKDICPGEFFTIPIIVPEGKSLLWDFTTSGEIEFFIYKDKVGFRIVNRGKKVDRGNCYKISSMYFSMFLEYNSST</sequence>
<dbReference type="InterPro" id="IPR001251">
    <property type="entry name" value="CRAL-TRIO_dom"/>
</dbReference>
<dbReference type="Gene3D" id="2.60.120.680">
    <property type="entry name" value="GOLD domain"/>
    <property type="match status" value="1"/>
</dbReference>
<dbReference type="GO" id="GO:0005737">
    <property type="term" value="C:cytoplasm"/>
    <property type="evidence" value="ECO:0007669"/>
    <property type="project" value="TreeGrafter"/>
</dbReference>
<dbReference type="SMART" id="SM00516">
    <property type="entry name" value="SEC14"/>
    <property type="match status" value="1"/>
</dbReference>
<dbReference type="Proteomes" id="UP000035642">
    <property type="component" value="Unassembled WGS sequence"/>
</dbReference>
<dbReference type="PANTHER" id="PTHR23324:SF87">
    <property type="entry name" value="CRAL-TRIO DOMAIN-CONTAINING PROTEIN C34C12.6"/>
    <property type="match status" value="1"/>
</dbReference>
<dbReference type="Gene3D" id="3.40.525.10">
    <property type="entry name" value="CRAL-TRIO lipid binding domain"/>
    <property type="match status" value="1"/>
</dbReference>
<dbReference type="PANTHER" id="PTHR23324">
    <property type="entry name" value="SEC14 RELATED PROTEIN"/>
    <property type="match status" value="1"/>
</dbReference>
<dbReference type="InterPro" id="IPR051064">
    <property type="entry name" value="SEC14/CRAL-TRIO_domain"/>
</dbReference>
<dbReference type="Pfam" id="PF00650">
    <property type="entry name" value="CRAL_TRIO"/>
    <property type="match status" value="1"/>
</dbReference>
<evidence type="ECO:0000313" key="3">
    <source>
        <dbReference type="WBParaSite" id="ACAC_0001310101-mRNA-1"/>
    </source>
</evidence>
<dbReference type="AlphaFoldDB" id="A0A158PCT8"/>
<dbReference type="STRING" id="6313.A0A158PCT8"/>
<dbReference type="PROSITE" id="PS50191">
    <property type="entry name" value="CRAL_TRIO"/>
    <property type="match status" value="1"/>
</dbReference>
<protein>
    <submittedName>
        <fullName evidence="3">CRAL-TRIO domain-containing protein</fullName>
    </submittedName>
</protein>
<accession>A0A158PCT8</accession>
<dbReference type="SUPFAM" id="SSF52087">
    <property type="entry name" value="CRAL/TRIO domain"/>
    <property type="match status" value="1"/>
</dbReference>
<feature type="domain" description="CRAL-TRIO" evidence="1">
    <location>
        <begin position="1"/>
        <end position="113"/>
    </location>
</feature>
<name>A0A158PCT8_ANGCA</name>